<proteinExistence type="predicted"/>
<name>L1N6B7_9BACT</name>
<dbReference type="STRING" id="1127699.HMPREF9151_01909"/>
<dbReference type="Proteomes" id="UP000010433">
    <property type="component" value="Unassembled WGS sequence"/>
</dbReference>
<dbReference type="EMBL" id="AMEP01000108">
    <property type="protein sequence ID" value="EKX98789.1"/>
    <property type="molecule type" value="Genomic_DNA"/>
</dbReference>
<keyword evidence="2" id="KW-1185">Reference proteome</keyword>
<organism evidence="1 2">
    <name type="scientific">Hoylesella saccharolytica F0055</name>
    <dbReference type="NCBI Taxonomy" id="1127699"/>
    <lineage>
        <taxon>Bacteria</taxon>
        <taxon>Pseudomonadati</taxon>
        <taxon>Bacteroidota</taxon>
        <taxon>Bacteroidia</taxon>
        <taxon>Bacteroidales</taxon>
        <taxon>Prevotellaceae</taxon>
        <taxon>Hoylesella</taxon>
    </lineage>
</organism>
<reference evidence="1 2" key="1">
    <citation type="submission" date="2012-05" db="EMBL/GenBank/DDBJ databases">
        <authorList>
            <person name="Weinstock G."/>
            <person name="Sodergren E."/>
            <person name="Lobos E.A."/>
            <person name="Fulton L."/>
            <person name="Fulton R."/>
            <person name="Courtney L."/>
            <person name="Fronick C."/>
            <person name="O'Laughlin M."/>
            <person name="Godfrey J."/>
            <person name="Wilson R.M."/>
            <person name="Miner T."/>
            <person name="Farmer C."/>
            <person name="Delehaunty K."/>
            <person name="Cordes M."/>
            <person name="Minx P."/>
            <person name="Tomlinson C."/>
            <person name="Chen J."/>
            <person name="Wollam A."/>
            <person name="Pepin K.H."/>
            <person name="Bhonagiri V."/>
            <person name="Zhang X."/>
            <person name="Suruliraj S."/>
            <person name="Warren W."/>
            <person name="Mitreva M."/>
            <person name="Mardis E.R."/>
            <person name="Wilson R.K."/>
        </authorList>
    </citation>
    <scope>NUCLEOTIDE SEQUENCE [LARGE SCALE GENOMIC DNA]</scope>
    <source>
        <strain evidence="1 2">F0055</strain>
    </source>
</reference>
<dbReference type="HOGENOM" id="CLU_2555491_0_0_10"/>
<sequence length="82" mass="9343">MTAKSTKILKFESSNCVSFANGLHTQFQRKQYELIKAEDAQKLNLSAELIKEWKNAIDLEVEIGKQALASVHTAKLKHKDRE</sequence>
<protein>
    <submittedName>
        <fullName evidence="1">Uncharacterized protein</fullName>
    </submittedName>
</protein>
<dbReference type="AlphaFoldDB" id="L1N6B7"/>
<dbReference type="RefSeq" id="WP_009163216.1">
    <property type="nucleotide sequence ID" value="NZ_KB291007.1"/>
</dbReference>
<evidence type="ECO:0000313" key="1">
    <source>
        <dbReference type="EMBL" id="EKX98789.1"/>
    </source>
</evidence>
<evidence type="ECO:0000313" key="2">
    <source>
        <dbReference type="Proteomes" id="UP000010433"/>
    </source>
</evidence>
<dbReference type="OrthoDB" id="1082978at2"/>
<comment type="caution">
    <text evidence="1">The sequence shown here is derived from an EMBL/GenBank/DDBJ whole genome shotgun (WGS) entry which is preliminary data.</text>
</comment>
<gene>
    <name evidence="1" type="ORF">HMPREF9151_01909</name>
</gene>
<dbReference type="PATRIC" id="fig|1127699.3.peg.1753"/>
<accession>L1N6B7</accession>